<proteinExistence type="predicted"/>
<name>A0ABX6GR05_9GAMM</name>
<dbReference type="RefSeq" id="WP_160030449.1">
    <property type="nucleotide sequence ID" value="NZ_CP041764.1"/>
</dbReference>
<organism evidence="2 3">
    <name type="scientific">Serratia rhizosphaerae</name>
    <dbReference type="NCBI Taxonomy" id="2597702"/>
    <lineage>
        <taxon>Bacteria</taxon>
        <taxon>Pseudomonadati</taxon>
        <taxon>Pseudomonadota</taxon>
        <taxon>Gammaproteobacteria</taxon>
        <taxon>Enterobacterales</taxon>
        <taxon>Yersiniaceae</taxon>
        <taxon>Serratia</taxon>
    </lineage>
</organism>
<accession>A0ABX6GR05</accession>
<evidence type="ECO:0000313" key="2">
    <source>
        <dbReference type="EMBL" id="QHA88647.1"/>
    </source>
</evidence>
<keyword evidence="1" id="KW-0812">Transmembrane</keyword>
<keyword evidence="1" id="KW-0472">Membrane</keyword>
<keyword evidence="1" id="KW-1133">Transmembrane helix</keyword>
<keyword evidence="3" id="KW-1185">Reference proteome</keyword>
<evidence type="ECO:0008006" key="4">
    <source>
        <dbReference type="Google" id="ProtNLM"/>
    </source>
</evidence>
<evidence type="ECO:0000256" key="1">
    <source>
        <dbReference type="SAM" id="Phobius"/>
    </source>
</evidence>
<evidence type="ECO:0000313" key="3">
    <source>
        <dbReference type="Proteomes" id="UP000430368"/>
    </source>
</evidence>
<feature type="transmembrane region" description="Helical" evidence="1">
    <location>
        <begin position="7"/>
        <end position="30"/>
    </location>
</feature>
<dbReference type="Proteomes" id="UP000430368">
    <property type="component" value="Chromosome"/>
</dbReference>
<feature type="transmembrane region" description="Helical" evidence="1">
    <location>
        <begin position="50"/>
        <end position="70"/>
    </location>
</feature>
<reference evidence="2 3" key="1">
    <citation type="submission" date="2019-07" db="EMBL/GenBank/DDBJ databases">
        <title>Serratia dokdonensis sp. nov., an elicitor of systemic resistance in Nicotiana Tabacum.</title>
        <authorList>
            <person name="Son J.-S."/>
            <person name="Hwang Y.-J."/>
            <person name="Lee S.-Y."/>
            <person name="Ghim S.-Y."/>
        </authorList>
    </citation>
    <scope>NUCLEOTIDE SEQUENCE [LARGE SCALE GENOMIC DNA]</scope>
    <source>
        <strain evidence="2 3">KUDC3025</strain>
    </source>
</reference>
<dbReference type="EMBL" id="CP041764">
    <property type="protein sequence ID" value="QHA88647.1"/>
    <property type="molecule type" value="Genomic_DNA"/>
</dbReference>
<feature type="transmembrane region" description="Helical" evidence="1">
    <location>
        <begin position="104"/>
        <end position="126"/>
    </location>
</feature>
<protein>
    <recommendedName>
        <fullName evidence="4">DUF3899 domain-containing protein</fullName>
    </recommendedName>
</protein>
<sequence>MNDLIKNIVITIIAIQAIIFSLYVCVYVVYHKHYNRLMELYREKYEFPFPYSFHCQTGIFGSVAICYFFMMIKTGRKAFFLPRASDAYAFSHDIPSKKMKWLPALFYLSMLSFFCLVLIALLAAYIKLFT</sequence>
<gene>
    <name evidence="2" type="ORF">FO014_17640</name>
</gene>